<proteinExistence type="predicted"/>
<reference evidence="1 2" key="1">
    <citation type="journal article" date="2017" name="ISME J.">
        <title>Potential for microbial H2 and metal transformations associated with novel bacteria and archaea in deep terrestrial subsurface sediments.</title>
        <authorList>
            <person name="Hernsdorf A.W."/>
            <person name="Amano Y."/>
            <person name="Miyakawa K."/>
            <person name="Ise K."/>
            <person name="Suzuki Y."/>
            <person name="Anantharaman K."/>
            <person name="Probst A."/>
            <person name="Burstein D."/>
            <person name="Thomas B.C."/>
            <person name="Banfield J.F."/>
        </authorList>
    </citation>
    <scope>NUCLEOTIDE SEQUENCE [LARGE SCALE GENOMIC DNA]</scope>
    <source>
        <strain evidence="1">HGW-Dojkabacteria-1</strain>
    </source>
</reference>
<sequence>MDKMDLIDSDVTLDELFEWLKDEIEKGNFPQFQDKSDEELLELVKVAKPLIEIELRLANAFAWEQVNSIKKKGKILQRKA</sequence>
<gene>
    <name evidence="1" type="ORF">CVU76_01030</name>
</gene>
<name>A0A2N2F381_9BACT</name>
<organism evidence="1 2">
    <name type="scientific">Candidatus Dojkabacteria bacterium HGW-Dojkabacteria-1</name>
    <dbReference type="NCBI Taxonomy" id="2013761"/>
    <lineage>
        <taxon>Bacteria</taxon>
        <taxon>Candidatus Dojkabacteria</taxon>
    </lineage>
</organism>
<dbReference type="EMBL" id="PHAO01000001">
    <property type="protein sequence ID" value="PKN02606.1"/>
    <property type="molecule type" value="Genomic_DNA"/>
</dbReference>
<dbReference type="AlphaFoldDB" id="A0A2N2F381"/>
<comment type="caution">
    <text evidence="1">The sequence shown here is derived from an EMBL/GenBank/DDBJ whole genome shotgun (WGS) entry which is preliminary data.</text>
</comment>
<protein>
    <submittedName>
        <fullName evidence="1">Uncharacterized protein</fullName>
    </submittedName>
</protein>
<accession>A0A2N2F381</accession>
<dbReference type="Proteomes" id="UP000233417">
    <property type="component" value="Unassembled WGS sequence"/>
</dbReference>
<evidence type="ECO:0000313" key="1">
    <source>
        <dbReference type="EMBL" id="PKN02606.1"/>
    </source>
</evidence>
<evidence type="ECO:0000313" key="2">
    <source>
        <dbReference type="Proteomes" id="UP000233417"/>
    </source>
</evidence>